<protein>
    <submittedName>
        <fullName evidence="3">U-box domain</fullName>
    </submittedName>
</protein>
<dbReference type="Proteomes" id="UP000254968">
    <property type="component" value="Unassembled WGS sequence"/>
</dbReference>
<dbReference type="GO" id="GO:0016567">
    <property type="term" value="P:protein ubiquitination"/>
    <property type="evidence" value="ECO:0007669"/>
    <property type="project" value="InterPro"/>
</dbReference>
<dbReference type="AlphaFoldDB" id="A0A378I2F0"/>
<dbReference type="InterPro" id="IPR013083">
    <property type="entry name" value="Znf_RING/FYVE/PHD"/>
</dbReference>
<dbReference type="Pfam" id="PF04564">
    <property type="entry name" value="U-box"/>
    <property type="match status" value="1"/>
</dbReference>
<dbReference type="GO" id="GO:0004842">
    <property type="term" value="F:ubiquitin-protein transferase activity"/>
    <property type="evidence" value="ECO:0007669"/>
    <property type="project" value="InterPro"/>
</dbReference>
<organism evidence="3 4">
    <name type="scientific">Legionella beliardensis</name>
    <dbReference type="NCBI Taxonomy" id="91822"/>
    <lineage>
        <taxon>Bacteria</taxon>
        <taxon>Pseudomonadati</taxon>
        <taxon>Pseudomonadota</taxon>
        <taxon>Gammaproteobacteria</taxon>
        <taxon>Legionellales</taxon>
        <taxon>Legionellaceae</taxon>
        <taxon>Legionella</taxon>
    </lineage>
</organism>
<feature type="compositionally biased region" description="Polar residues" evidence="1">
    <location>
        <begin position="170"/>
        <end position="182"/>
    </location>
</feature>
<evidence type="ECO:0000259" key="2">
    <source>
        <dbReference type="Pfam" id="PF04564"/>
    </source>
</evidence>
<feature type="compositionally biased region" description="Basic and acidic residues" evidence="1">
    <location>
        <begin position="156"/>
        <end position="166"/>
    </location>
</feature>
<evidence type="ECO:0000256" key="1">
    <source>
        <dbReference type="SAM" id="MobiDB-lite"/>
    </source>
</evidence>
<name>A0A378I2F0_9GAMM</name>
<evidence type="ECO:0000313" key="3">
    <source>
        <dbReference type="EMBL" id="STX28865.1"/>
    </source>
</evidence>
<dbReference type="RefSeq" id="WP_115302577.1">
    <property type="nucleotide sequence ID" value="NZ_CAAAHO010000001.1"/>
</dbReference>
<reference evidence="3 4" key="1">
    <citation type="submission" date="2018-06" db="EMBL/GenBank/DDBJ databases">
        <authorList>
            <consortium name="Pathogen Informatics"/>
            <person name="Doyle S."/>
        </authorList>
    </citation>
    <scope>NUCLEOTIDE SEQUENCE [LARGE SCALE GENOMIC DNA]</scope>
    <source>
        <strain evidence="3 4">NCTC13315</strain>
    </source>
</reference>
<proteinExistence type="predicted"/>
<dbReference type="OrthoDB" id="9959391at2"/>
<feature type="compositionally biased region" description="Polar residues" evidence="1">
    <location>
        <begin position="111"/>
        <end position="129"/>
    </location>
</feature>
<feature type="region of interest" description="Disordered" evidence="1">
    <location>
        <begin position="98"/>
        <end position="183"/>
    </location>
</feature>
<gene>
    <name evidence="3" type="ORF">NCTC13315_01399</name>
</gene>
<dbReference type="EMBL" id="UGNV01000001">
    <property type="protein sequence ID" value="STX28865.1"/>
    <property type="molecule type" value="Genomic_DNA"/>
</dbReference>
<dbReference type="Gene3D" id="3.30.40.10">
    <property type="entry name" value="Zinc/RING finger domain, C3HC4 (zinc finger)"/>
    <property type="match status" value="1"/>
</dbReference>
<feature type="compositionally biased region" description="Basic and acidic residues" evidence="1">
    <location>
        <begin position="138"/>
        <end position="149"/>
    </location>
</feature>
<accession>A0A378I2F0</accession>
<keyword evidence="4" id="KW-1185">Reference proteome</keyword>
<sequence>MISKHEMSNIEAPQPLTIPEHLICPITQLIFLQPVTVFPTGRVYEKEIIVRLLQEAANKGQTLLCPLNREPITGYAKAYNIASAVEDYLKVNANVRNQQYQRESSEPETIKTANSTTSSHQHGNNQQVANDAALARAMQEREMQQRDRQSAAALRQQREREQRARESQLNATRNPQASTVSLTELEKKERDHLLEDIQNLIYALGFETGPQPRGRIDNFSLLFFALIEKAMLEPLPWQKIKVAPGPKPQAIYNVLKAAIASLKEMNPQLLENAKTQHKGVYDVVKTVFAGELSLNQNHYTSFAKAMGTINNQPGYLADQILKRTSEMIECVRSKHLEVPSNQAFNM</sequence>
<dbReference type="InterPro" id="IPR003613">
    <property type="entry name" value="Ubox_domain"/>
</dbReference>
<feature type="domain" description="U-box" evidence="2">
    <location>
        <begin position="18"/>
        <end position="75"/>
    </location>
</feature>
<evidence type="ECO:0000313" key="4">
    <source>
        <dbReference type="Proteomes" id="UP000254968"/>
    </source>
</evidence>
<dbReference type="SUPFAM" id="SSF57850">
    <property type="entry name" value="RING/U-box"/>
    <property type="match status" value="1"/>
</dbReference>